<organism evidence="1 2">
    <name type="scientific">Galliscardovia ingluviei</name>
    <dbReference type="NCBI Taxonomy" id="1769422"/>
    <lineage>
        <taxon>Bacteria</taxon>
        <taxon>Bacillati</taxon>
        <taxon>Actinomycetota</taxon>
        <taxon>Actinomycetes</taxon>
        <taxon>Bifidobacteriales</taxon>
        <taxon>Bifidobacteriaceae</taxon>
        <taxon>Galliscardovia</taxon>
    </lineage>
</organism>
<name>A0A8J3F0D7_9BIFI</name>
<reference evidence="1" key="2">
    <citation type="submission" date="2020-09" db="EMBL/GenBank/DDBJ databases">
        <authorList>
            <person name="Sun Q."/>
            <person name="Sedlacek I."/>
        </authorList>
    </citation>
    <scope>NUCLEOTIDE SEQUENCE</scope>
    <source>
        <strain evidence="1">CCM 8606</strain>
    </source>
</reference>
<gene>
    <name evidence="1" type="ORF">GCM10007377_15740</name>
</gene>
<evidence type="ECO:0000313" key="2">
    <source>
        <dbReference type="Proteomes" id="UP000619536"/>
    </source>
</evidence>
<dbReference type="EMBL" id="BMDH01000006">
    <property type="protein sequence ID" value="GGI15406.1"/>
    <property type="molecule type" value="Genomic_DNA"/>
</dbReference>
<dbReference type="Proteomes" id="UP000619536">
    <property type="component" value="Unassembled WGS sequence"/>
</dbReference>
<evidence type="ECO:0000313" key="1">
    <source>
        <dbReference type="EMBL" id="GGI15406.1"/>
    </source>
</evidence>
<protein>
    <submittedName>
        <fullName evidence="1">Uncharacterized protein</fullName>
    </submittedName>
</protein>
<sequence>MNAQTMLTTVCDQMEAYQLDHDGEHVNTTVIAILKYVESQDENTSIVEALPDLQTVYTMIRRIETNLLHTSDWEAIFWEWLFYGLRDNECLRMSLAQLMIVQQIVFNNEEVE</sequence>
<dbReference type="AlphaFoldDB" id="A0A8J3F0D7"/>
<reference evidence="1" key="1">
    <citation type="journal article" date="2014" name="Int. J. Syst. Evol. Microbiol.">
        <title>Complete genome sequence of Corynebacterium casei LMG S-19264T (=DSM 44701T), isolated from a smear-ripened cheese.</title>
        <authorList>
            <consortium name="US DOE Joint Genome Institute (JGI-PGF)"/>
            <person name="Walter F."/>
            <person name="Albersmeier A."/>
            <person name="Kalinowski J."/>
            <person name="Ruckert C."/>
        </authorList>
    </citation>
    <scope>NUCLEOTIDE SEQUENCE</scope>
    <source>
        <strain evidence="1">CCM 8606</strain>
    </source>
</reference>
<keyword evidence="2" id="KW-1185">Reference proteome</keyword>
<dbReference type="RefSeq" id="WP_188355741.1">
    <property type="nucleotide sequence ID" value="NZ_BMDH01000006.1"/>
</dbReference>
<accession>A0A8J3F0D7</accession>
<comment type="caution">
    <text evidence="1">The sequence shown here is derived from an EMBL/GenBank/DDBJ whole genome shotgun (WGS) entry which is preliminary data.</text>
</comment>
<proteinExistence type="predicted"/>